<reference evidence="6" key="1">
    <citation type="submission" date="2016-10" db="EMBL/GenBank/DDBJ databases">
        <authorList>
            <person name="Varghese N."/>
            <person name="Submissions S."/>
        </authorList>
    </citation>
    <scope>NUCLEOTIDE SEQUENCE [LARGE SCALE GENOMIC DNA]</scope>
    <source>
        <strain evidence="6">DSM 44654</strain>
    </source>
</reference>
<dbReference type="RefSeq" id="WP_091389636.1">
    <property type="nucleotide sequence ID" value="NZ_FNUJ01000006.1"/>
</dbReference>
<feature type="domain" description="Carrier" evidence="4">
    <location>
        <begin position="505"/>
        <end position="580"/>
    </location>
</feature>
<dbReference type="AlphaFoldDB" id="A0A1H5R4G0"/>
<dbReference type="FunFam" id="2.30.38.10:FF:000001">
    <property type="entry name" value="Non-ribosomal peptide synthetase PvdI"/>
    <property type="match status" value="1"/>
</dbReference>
<protein>
    <submittedName>
        <fullName evidence="5">Amino acid adenylation domain-containing protein</fullName>
    </submittedName>
</protein>
<dbReference type="PANTHER" id="PTHR45527:SF1">
    <property type="entry name" value="FATTY ACID SYNTHASE"/>
    <property type="match status" value="1"/>
</dbReference>
<name>A0A1H5R4G0_9PSEU</name>
<dbReference type="PRINTS" id="PR00154">
    <property type="entry name" value="AMPBINDING"/>
</dbReference>
<organism evidence="5 6">
    <name type="scientific">Amycolatopsis pretoriensis</name>
    <dbReference type="NCBI Taxonomy" id="218821"/>
    <lineage>
        <taxon>Bacteria</taxon>
        <taxon>Bacillati</taxon>
        <taxon>Actinomycetota</taxon>
        <taxon>Actinomycetes</taxon>
        <taxon>Pseudonocardiales</taxon>
        <taxon>Pseudonocardiaceae</taxon>
        <taxon>Amycolatopsis</taxon>
    </lineage>
</organism>
<dbReference type="FunFam" id="1.10.1200.10:FF:000016">
    <property type="entry name" value="Non-ribosomal peptide synthase"/>
    <property type="match status" value="1"/>
</dbReference>
<accession>A0A1H5R4G0</accession>
<dbReference type="InterPro" id="IPR025110">
    <property type="entry name" value="AMP-bd_C"/>
</dbReference>
<dbReference type="Pfam" id="PF00501">
    <property type="entry name" value="AMP-binding"/>
    <property type="match status" value="1"/>
</dbReference>
<evidence type="ECO:0000256" key="1">
    <source>
        <dbReference type="ARBA" id="ARBA00001957"/>
    </source>
</evidence>
<dbReference type="GO" id="GO:0005737">
    <property type="term" value="C:cytoplasm"/>
    <property type="evidence" value="ECO:0007669"/>
    <property type="project" value="TreeGrafter"/>
</dbReference>
<dbReference type="GO" id="GO:0072330">
    <property type="term" value="P:monocarboxylic acid biosynthetic process"/>
    <property type="evidence" value="ECO:0007669"/>
    <property type="project" value="UniProtKB-ARBA"/>
</dbReference>
<dbReference type="Gene3D" id="3.40.50.980">
    <property type="match status" value="2"/>
</dbReference>
<dbReference type="NCBIfam" id="TIGR01733">
    <property type="entry name" value="AA-adenyl-dom"/>
    <property type="match status" value="1"/>
</dbReference>
<evidence type="ECO:0000313" key="5">
    <source>
        <dbReference type="EMBL" id="SEF33286.1"/>
    </source>
</evidence>
<dbReference type="FunFam" id="3.40.50.980:FF:000001">
    <property type="entry name" value="Non-ribosomal peptide synthetase"/>
    <property type="match status" value="1"/>
</dbReference>
<dbReference type="InterPro" id="IPR000873">
    <property type="entry name" value="AMP-dep_synth/lig_dom"/>
</dbReference>
<dbReference type="GO" id="GO:0043041">
    <property type="term" value="P:amino acid activation for nonribosomal peptide biosynthetic process"/>
    <property type="evidence" value="ECO:0007669"/>
    <property type="project" value="TreeGrafter"/>
</dbReference>
<dbReference type="Pfam" id="PF13193">
    <property type="entry name" value="AMP-binding_C"/>
    <property type="match status" value="1"/>
</dbReference>
<dbReference type="InterPro" id="IPR045851">
    <property type="entry name" value="AMP-bd_C_sf"/>
</dbReference>
<dbReference type="PROSITE" id="PS00455">
    <property type="entry name" value="AMP_BINDING"/>
    <property type="match status" value="1"/>
</dbReference>
<dbReference type="GO" id="GO:0044550">
    <property type="term" value="P:secondary metabolite biosynthetic process"/>
    <property type="evidence" value="ECO:0007669"/>
    <property type="project" value="TreeGrafter"/>
</dbReference>
<dbReference type="InterPro" id="IPR020806">
    <property type="entry name" value="PKS_PP-bd"/>
</dbReference>
<dbReference type="InterPro" id="IPR029058">
    <property type="entry name" value="AB_hydrolase_fold"/>
</dbReference>
<sequence>MVSRSLQEHFAGQVDRTPDAVAVSADGVVLTYRQLDRLANRLAHRLLGLGAGAERPVAVLMDRSPDVVVAVLAVLKAGAAYLPLHHSYPVERKQWILEHAGDPILLTDRALRAQGLPRAGRVVVVDEDDRSALPESDPKVAGHPEDVAYVMYTSGTTGEPKGVSIPHRAVLGLAADTRWETGWHDRLLLVAPHAFGVSTYELWVPLLRGGTIVLAPPGDLDIATLRRLITDRAITGLHLTAGLFRLVASEAPECFAGVREVLTGGDVIAPNAVRRVLETCPGTVVRAMYGATELSTFAVSWPMRTLADVEAGVPVGEPLDGLRAYVLDDRLEPVADGAAGELYLAGSRLGRGYHGRPDLTADRFVADPFAGDGGRMYRTGDLVRYTADGVLDFVGRAGDLVKIRGFRVELGEIETVVSKFAGLAHVAVVAREDEPGETKLAAYVVPAAGGTVDVPALRAHAAELLPDYMVPAFVVLDTLPLTPNGKLDRKALPVPETAVAGDYRAPGTDRQRVLCGLFEEVLGAARVGLDDSFFDLDGQSMLAMQLISRIQAELGAELTIGDLFNAPTVAALDDLLPSGGDA</sequence>
<dbReference type="EMBL" id="FNUJ01000006">
    <property type="protein sequence ID" value="SEF33286.1"/>
    <property type="molecule type" value="Genomic_DNA"/>
</dbReference>
<dbReference type="InterPro" id="IPR009081">
    <property type="entry name" value="PP-bd_ACP"/>
</dbReference>
<dbReference type="Gene3D" id="3.40.50.1820">
    <property type="entry name" value="alpha/beta hydrolase"/>
    <property type="match status" value="1"/>
</dbReference>
<dbReference type="STRING" id="218821.SAMN05421837_106715"/>
<dbReference type="Proteomes" id="UP000198878">
    <property type="component" value="Unassembled WGS sequence"/>
</dbReference>
<dbReference type="PANTHER" id="PTHR45527">
    <property type="entry name" value="NONRIBOSOMAL PEPTIDE SYNTHETASE"/>
    <property type="match status" value="1"/>
</dbReference>
<dbReference type="SMART" id="SM00823">
    <property type="entry name" value="PKS_PP"/>
    <property type="match status" value="1"/>
</dbReference>
<dbReference type="Gene3D" id="3.30.300.30">
    <property type="match status" value="1"/>
</dbReference>
<dbReference type="SUPFAM" id="SSF56801">
    <property type="entry name" value="Acetyl-CoA synthetase-like"/>
    <property type="match status" value="1"/>
</dbReference>
<dbReference type="PROSITE" id="PS50075">
    <property type="entry name" value="CARRIER"/>
    <property type="match status" value="1"/>
</dbReference>
<keyword evidence="6" id="KW-1185">Reference proteome</keyword>
<keyword evidence="2" id="KW-0596">Phosphopantetheine</keyword>
<dbReference type="InterPro" id="IPR036736">
    <property type="entry name" value="ACP-like_sf"/>
</dbReference>
<dbReference type="GO" id="GO:0031177">
    <property type="term" value="F:phosphopantetheine binding"/>
    <property type="evidence" value="ECO:0007669"/>
    <property type="project" value="InterPro"/>
</dbReference>
<dbReference type="CDD" id="cd12117">
    <property type="entry name" value="A_NRPS_Srf_like"/>
    <property type="match status" value="1"/>
</dbReference>
<evidence type="ECO:0000256" key="3">
    <source>
        <dbReference type="ARBA" id="ARBA00022553"/>
    </source>
</evidence>
<proteinExistence type="predicted"/>
<evidence type="ECO:0000259" key="4">
    <source>
        <dbReference type="PROSITE" id="PS50075"/>
    </source>
</evidence>
<evidence type="ECO:0000256" key="2">
    <source>
        <dbReference type="ARBA" id="ARBA00022450"/>
    </source>
</evidence>
<dbReference type="FunFam" id="3.30.300.30:FF:000010">
    <property type="entry name" value="Enterobactin synthetase component F"/>
    <property type="match status" value="1"/>
</dbReference>
<keyword evidence="3" id="KW-0597">Phosphoprotein</keyword>
<dbReference type="InterPro" id="IPR020459">
    <property type="entry name" value="AMP-binding"/>
</dbReference>
<dbReference type="Pfam" id="PF00550">
    <property type="entry name" value="PP-binding"/>
    <property type="match status" value="1"/>
</dbReference>
<dbReference type="SUPFAM" id="SSF47336">
    <property type="entry name" value="ACP-like"/>
    <property type="match status" value="1"/>
</dbReference>
<dbReference type="InterPro" id="IPR020845">
    <property type="entry name" value="AMP-binding_CS"/>
</dbReference>
<dbReference type="InterPro" id="IPR010071">
    <property type="entry name" value="AA_adenyl_dom"/>
</dbReference>
<dbReference type="Gene3D" id="2.30.38.10">
    <property type="entry name" value="Luciferase, Domain 3"/>
    <property type="match status" value="1"/>
</dbReference>
<gene>
    <name evidence="5" type="ORF">SAMN05421837_106715</name>
</gene>
<comment type="cofactor">
    <cofactor evidence="1">
        <name>pantetheine 4'-phosphate</name>
        <dbReference type="ChEBI" id="CHEBI:47942"/>
    </cofactor>
</comment>
<evidence type="ECO:0000313" key="6">
    <source>
        <dbReference type="Proteomes" id="UP000198878"/>
    </source>
</evidence>